<sequence length="323" mass="36461">MSFKRISKLLKHYSSTNQLKGHKKNVHYLAWNLSDKLASGSGDLTARIWAPDSSRYVCNLVLEGHENSVDQLCWSPIELDLLATASGDKTVRIWDTRTGKSNCVIPTTGENINITWSPDGKSIAVGNKSDVISFINVEMQKITKNTRFPFEVNEISWDKSGQYFFITTGRGTVEIFRWPSLEKVMVLQAHTSNCFCIDFDPTQQYFAVGSADSLVSLWDLNELICLRTIPRLKWPVRAVSFSYDGKLIASGSEDKFIDISWVENGEFVTSIPLEGGMNSIAWHPNKYILAYAGESYEQGGVIQLYGIFDQYKNKHSNSRSEKK</sequence>
<dbReference type="GO" id="GO:0006406">
    <property type="term" value="P:mRNA export from nucleus"/>
    <property type="evidence" value="ECO:0007669"/>
    <property type="project" value="InterPro"/>
</dbReference>
<dbReference type="PROSITE" id="PS50082">
    <property type="entry name" value="WD_REPEATS_2"/>
    <property type="match status" value="3"/>
</dbReference>
<comment type="similarity">
    <text evidence="3">Belongs to the THOC3 family.</text>
</comment>
<dbReference type="InterPro" id="IPR019775">
    <property type="entry name" value="WD40_repeat_CS"/>
</dbReference>
<keyword evidence="6" id="KW-1185">Reference proteome</keyword>
<evidence type="ECO:0000256" key="1">
    <source>
        <dbReference type="ARBA" id="ARBA00022574"/>
    </source>
</evidence>
<keyword evidence="2" id="KW-0677">Repeat</keyword>
<dbReference type="PROSITE" id="PS50294">
    <property type="entry name" value="WD_REPEATS_REGION"/>
    <property type="match status" value="2"/>
</dbReference>
<gene>
    <name evidence="5" type="ORF">M0811_08157</name>
</gene>
<dbReference type="Pfam" id="PF25174">
    <property type="entry name" value="Beta-prop_THOC3"/>
    <property type="match status" value="1"/>
</dbReference>
<organism evidence="5 6">
    <name type="scientific">Anaeramoeba ignava</name>
    <name type="common">Anaerobic marine amoeba</name>
    <dbReference type="NCBI Taxonomy" id="1746090"/>
    <lineage>
        <taxon>Eukaryota</taxon>
        <taxon>Metamonada</taxon>
        <taxon>Anaeramoebidae</taxon>
        <taxon>Anaeramoeba</taxon>
    </lineage>
</organism>
<dbReference type="PROSITE" id="PS00678">
    <property type="entry name" value="WD_REPEATS_1"/>
    <property type="match status" value="1"/>
</dbReference>
<evidence type="ECO:0000256" key="4">
    <source>
        <dbReference type="PROSITE-ProRule" id="PRU00221"/>
    </source>
</evidence>
<comment type="caution">
    <text evidence="5">The sequence shown here is derived from an EMBL/GenBank/DDBJ whole genome shotgun (WGS) entry which is preliminary data.</text>
</comment>
<dbReference type="SUPFAM" id="SSF50978">
    <property type="entry name" value="WD40 repeat-like"/>
    <property type="match status" value="1"/>
</dbReference>
<dbReference type="InterPro" id="IPR036322">
    <property type="entry name" value="WD40_repeat_dom_sf"/>
</dbReference>
<dbReference type="InterPro" id="IPR040132">
    <property type="entry name" value="Tex1/THOC3"/>
</dbReference>
<proteinExistence type="inferred from homology"/>
<evidence type="ECO:0000313" key="5">
    <source>
        <dbReference type="EMBL" id="KAJ5073884.1"/>
    </source>
</evidence>
<dbReference type="Gene3D" id="2.130.10.10">
    <property type="entry name" value="YVTN repeat-like/Quinoprotein amine dehydrogenase"/>
    <property type="match status" value="2"/>
</dbReference>
<evidence type="ECO:0000313" key="6">
    <source>
        <dbReference type="Proteomes" id="UP001149090"/>
    </source>
</evidence>
<reference evidence="5" key="1">
    <citation type="submission" date="2022-10" db="EMBL/GenBank/DDBJ databases">
        <title>Novel sulphate-reducing endosymbionts in the free-living metamonad Anaeramoeba.</title>
        <authorList>
            <person name="Jerlstrom-Hultqvist J."/>
            <person name="Cepicka I."/>
            <person name="Gallot-Lavallee L."/>
            <person name="Salas-Leiva D."/>
            <person name="Curtis B.A."/>
            <person name="Zahonova K."/>
            <person name="Pipaliya S."/>
            <person name="Dacks J."/>
            <person name="Roger A.J."/>
        </authorList>
    </citation>
    <scope>NUCLEOTIDE SEQUENCE</scope>
    <source>
        <strain evidence="5">BMAN</strain>
    </source>
</reference>
<dbReference type="SMART" id="SM00320">
    <property type="entry name" value="WD40"/>
    <property type="match status" value="7"/>
</dbReference>
<feature type="repeat" description="WD" evidence="4">
    <location>
        <begin position="62"/>
        <end position="104"/>
    </location>
</feature>
<dbReference type="InterPro" id="IPR001680">
    <property type="entry name" value="WD40_rpt"/>
</dbReference>
<evidence type="ECO:0000256" key="2">
    <source>
        <dbReference type="ARBA" id="ARBA00022737"/>
    </source>
</evidence>
<dbReference type="InterPro" id="IPR020472">
    <property type="entry name" value="WD40_PAC1"/>
</dbReference>
<dbReference type="EMBL" id="JAPDFW010000071">
    <property type="protein sequence ID" value="KAJ5073884.1"/>
    <property type="molecule type" value="Genomic_DNA"/>
</dbReference>
<dbReference type="PANTHER" id="PTHR22839">
    <property type="entry name" value="THO COMPLEX SUBUNIT 3 THO3"/>
    <property type="match status" value="1"/>
</dbReference>
<feature type="repeat" description="WD" evidence="4">
    <location>
        <begin position="187"/>
        <end position="228"/>
    </location>
</feature>
<dbReference type="InterPro" id="IPR015943">
    <property type="entry name" value="WD40/YVTN_repeat-like_dom_sf"/>
</dbReference>
<dbReference type="PANTHER" id="PTHR22839:SF0">
    <property type="entry name" value="THO COMPLEX SUBUNIT 3"/>
    <property type="match status" value="1"/>
</dbReference>
<protein>
    <submittedName>
        <fullName evidence="5">Tho complex subunit 3 tho3</fullName>
    </submittedName>
</protein>
<dbReference type="GO" id="GO:0000445">
    <property type="term" value="C:THO complex part of transcription export complex"/>
    <property type="evidence" value="ECO:0007669"/>
    <property type="project" value="TreeGrafter"/>
</dbReference>
<dbReference type="Proteomes" id="UP001149090">
    <property type="component" value="Unassembled WGS sequence"/>
</dbReference>
<dbReference type="AlphaFoldDB" id="A0A9Q0RB94"/>
<evidence type="ECO:0000256" key="3">
    <source>
        <dbReference type="ARBA" id="ARBA00046343"/>
    </source>
</evidence>
<keyword evidence="1 4" id="KW-0853">WD repeat</keyword>
<feature type="repeat" description="WD" evidence="4">
    <location>
        <begin position="19"/>
        <end position="49"/>
    </location>
</feature>
<dbReference type="OMA" id="WNADGRH"/>
<accession>A0A9Q0RB94</accession>
<name>A0A9Q0RB94_ANAIG</name>
<dbReference type="PRINTS" id="PR00320">
    <property type="entry name" value="GPROTEINBRPT"/>
</dbReference>
<dbReference type="OrthoDB" id="340259at2759"/>